<dbReference type="AlphaFoldDB" id="A0A813R7V1"/>
<organism evidence="1 2">
    <name type="scientific">Brachionus calyciflorus</name>
    <dbReference type="NCBI Taxonomy" id="104777"/>
    <lineage>
        <taxon>Eukaryota</taxon>
        <taxon>Metazoa</taxon>
        <taxon>Spiralia</taxon>
        <taxon>Gnathifera</taxon>
        <taxon>Rotifera</taxon>
        <taxon>Eurotatoria</taxon>
        <taxon>Monogononta</taxon>
        <taxon>Pseudotrocha</taxon>
        <taxon>Ploima</taxon>
        <taxon>Brachionidae</taxon>
        <taxon>Brachionus</taxon>
    </lineage>
</organism>
<gene>
    <name evidence="1" type="ORF">OXX778_LOCUS5260</name>
</gene>
<reference evidence="1" key="1">
    <citation type="submission" date="2021-02" db="EMBL/GenBank/DDBJ databases">
        <authorList>
            <person name="Nowell W R."/>
        </authorList>
    </citation>
    <scope>NUCLEOTIDE SEQUENCE</scope>
    <source>
        <strain evidence="1">Ploen Becks lab</strain>
    </source>
</reference>
<dbReference type="PANTHER" id="PTHR33198:SF21">
    <property type="entry name" value="RETROTRANSPOSON GAG DOMAIN-CONTAINING PROTEIN"/>
    <property type="match status" value="1"/>
</dbReference>
<keyword evidence="2" id="KW-1185">Reference proteome</keyword>
<dbReference type="EMBL" id="CAJNOC010000561">
    <property type="protein sequence ID" value="CAF0777111.1"/>
    <property type="molecule type" value="Genomic_DNA"/>
</dbReference>
<evidence type="ECO:0000313" key="1">
    <source>
        <dbReference type="EMBL" id="CAF0777111.1"/>
    </source>
</evidence>
<dbReference type="PANTHER" id="PTHR33198">
    <property type="entry name" value="ANK_REP_REGION DOMAIN-CONTAINING PROTEIN-RELATED"/>
    <property type="match status" value="1"/>
</dbReference>
<name>A0A813R7V1_9BILA</name>
<protein>
    <submittedName>
        <fullName evidence="1">Uncharacterized protein</fullName>
    </submittedName>
</protein>
<dbReference type="Proteomes" id="UP000663879">
    <property type="component" value="Unassembled WGS sequence"/>
</dbReference>
<sequence>MGLEDQYIQPFDTLDEDDRSKRWEEWIANFDRFIFIKGVKEDNLKINYLLFLGGNGVDKVYQPVKDETDTYDVVKGKLTDQFKSKFSSKIHVLQFRELYQFKGELFENFVTRLKEKAKKCSFADEDNEILVQILHKCTSQKLKRKVLESEKELKLDEIIKAGKLEESVTVQLQEFDKISDTEK</sequence>
<accession>A0A813R7V1</accession>
<proteinExistence type="predicted"/>
<evidence type="ECO:0000313" key="2">
    <source>
        <dbReference type="Proteomes" id="UP000663879"/>
    </source>
</evidence>
<comment type="caution">
    <text evidence="1">The sequence shown here is derived from an EMBL/GenBank/DDBJ whole genome shotgun (WGS) entry which is preliminary data.</text>
</comment>
<dbReference type="OrthoDB" id="7611399at2759"/>